<comment type="caution">
    <text evidence="1">The sequence shown here is derived from an EMBL/GenBank/DDBJ whole genome shotgun (WGS) entry which is preliminary data.</text>
</comment>
<evidence type="ECO:0000313" key="1">
    <source>
        <dbReference type="EMBL" id="GEC20547.1"/>
    </source>
</evidence>
<gene>
    <name evidence="1" type="ORF">PHY01_28300</name>
</gene>
<organism evidence="1 2">
    <name type="scientific">Pseudonocardia hydrocarbonoxydans</name>
    <dbReference type="NCBI Taxonomy" id="76726"/>
    <lineage>
        <taxon>Bacteria</taxon>
        <taxon>Bacillati</taxon>
        <taxon>Actinomycetota</taxon>
        <taxon>Actinomycetes</taxon>
        <taxon>Pseudonocardiales</taxon>
        <taxon>Pseudonocardiaceae</taxon>
        <taxon>Pseudonocardia</taxon>
    </lineage>
</organism>
<dbReference type="OrthoDB" id="3699359at2"/>
<dbReference type="EMBL" id="BJNG01000020">
    <property type="protein sequence ID" value="GEC20547.1"/>
    <property type="molecule type" value="Genomic_DNA"/>
</dbReference>
<reference evidence="1 2" key="1">
    <citation type="submission" date="2019-06" db="EMBL/GenBank/DDBJ databases">
        <title>Whole genome shotgun sequence of Pseudonocardia hydrocarbonoxydans NBRC 14498.</title>
        <authorList>
            <person name="Hosoyama A."/>
            <person name="Uohara A."/>
            <person name="Ohji S."/>
            <person name="Ichikawa N."/>
        </authorList>
    </citation>
    <scope>NUCLEOTIDE SEQUENCE [LARGE SCALE GENOMIC DNA]</scope>
    <source>
        <strain evidence="1 2">NBRC 14498</strain>
    </source>
</reference>
<name>A0A4Y3WNR4_9PSEU</name>
<keyword evidence="2" id="KW-1185">Reference proteome</keyword>
<protein>
    <recommendedName>
        <fullName evidence="3">Plasmid replication, integration and excision activator</fullName>
    </recommendedName>
</protein>
<evidence type="ECO:0000313" key="2">
    <source>
        <dbReference type="Proteomes" id="UP000320338"/>
    </source>
</evidence>
<accession>A0A4Y3WNR4</accession>
<proteinExistence type="predicted"/>
<sequence length="125" mass="13228">MQNIRVDLGNYKLTVVEPPAPKMKQGDGGQWIPAVDRDGRPVFTVALFAKVVPAAGERPQKGEEISVTLIDDPGAGVDEGARVVLINPTISPYRIENAGRVTAGIAFRAQSLAPASAPAPRSKDQ</sequence>
<dbReference type="AlphaFoldDB" id="A0A4Y3WNR4"/>
<dbReference type="Proteomes" id="UP000320338">
    <property type="component" value="Unassembled WGS sequence"/>
</dbReference>
<dbReference type="RefSeq" id="WP_141279093.1">
    <property type="nucleotide sequence ID" value="NZ_BAAARZ010000003.1"/>
</dbReference>
<evidence type="ECO:0008006" key="3">
    <source>
        <dbReference type="Google" id="ProtNLM"/>
    </source>
</evidence>